<dbReference type="AlphaFoldDB" id="A0A6G7YGL0"/>
<protein>
    <submittedName>
        <fullName evidence="2">GNAT family N-acetyltransferase</fullName>
    </submittedName>
</protein>
<proteinExistence type="predicted"/>
<dbReference type="InterPro" id="IPR016181">
    <property type="entry name" value="Acyl_CoA_acyltransferase"/>
</dbReference>
<dbReference type="Proteomes" id="UP000502035">
    <property type="component" value="Chromosome"/>
</dbReference>
<feature type="domain" description="N-acetyltransferase" evidence="1">
    <location>
        <begin position="1"/>
        <end position="200"/>
    </location>
</feature>
<accession>A0A6G7YGL0</accession>
<evidence type="ECO:0000259" key="1">
    <source>
        <dbReference type="PROSITE" id="PS51186"/>
    </source>
</evidence>
<keyword evidence="2" id="KW-0808">Transferase</keyword>
<dbReference type="PROSITE" id="PS51186">
    <property type="entry name" value="GNAT"/>
    <property type="match status" value="1"/>
</dbReference>
<dbReference type="InterPro" id="IPR000182">
    <property type="entry name" value="GNAT_dom"/>
</dbReference>
<dbReference type="EMBL" id="CP049866">
    <property type="protein sequence ID" value="QIK75771.1"/>
    <property type="molecule type" value="Genomic_DNA"/>
</dbReference>
<organism evidence="2 3">
    <name type="scientific">Nocardioides piscis</name>
    <dbReference type="NCBI Taxonomy" id="2714938"/>
    <lineage>
        <taxon>Bacteria</taxon>
        <taxon>Bacillati</taxon>
        <taxon>Actinomycetota</taxon>
        <taxon>Actinomycetes</taxon>
        <taxon>Propionibacteriales</taxon>
        <taxon>Nocardioidaceae</taxon>
        <taxon>Nocardioides</taxon>
    </lineage>
</organism>
<dbReference type="GO" id="GO:0016747">
    <property type="term" value="F:acyltransferase activity, transferring groups other than amino-acyl groups"/>
    <property type="evidence" value="ECO:0007669"/>
    <property type="project" value="InterPro"/>
</dbReference>
<dbReference type="KEGG" id="npi:G7071_10305"/>
<dbReference type="SUPFAM" id="SSF55729">
    <property type="entry name" value="Acyl-CoA N-acyltransferases (Nat)"/>
    <property type="match status" value="1"/>
</dbReference>
<sequence length="207" mass="23289">MVKADIPFVTEEHLKCFPENVMGRLGRPFLRRYYATFLDTPYGVATLAESEGRPCGFLVGILDTRAHRKLLLQRHVVPLAGTVLLGTLRHPRLAYRLFARRLSLWFQRRCRGHHQTESQAGPKKVAVLSHVATVENRRGAGVGRALVTDFVQAAKATGADRVSLATLDGANGAGPFYDRQGWLLKARRQTFDGRWIRLYDLELHDDA</sequence>
<evidence type="ECO:0000313" key="3">
    <source>
        <dbReference type="Proteomes" id="UP000502035"/>
    </source>
</evidence>
<dbReference type="Pfam" id="PF00583">
    <property type="entry name" value="Acetyltransf_1"/>
    <property type="match status" value="1"/>
</dbReference>
<dbReference type="RefSeq" id="WP_051204131.1">
    <property type="nucleotide sequence ID" value="NZ_CP049866.1"/>
</dbReference>
<dbReference type="CDD" id="cd04301">
    <property type="entry name" value="NAT_SF"/>
    <property type="match status" value="1"/>
</dbReference>
<gene>
    <name evidence="2" type="ORF">G7071_10305</name>
</gene>
<name>A0A6G7YGL0_9ACTN</name>
<dbReference type="Gene3D" id="3.40.630.30">
    <property type="match status" value="1"/>
</dbReference>
<keyword evidence="3" id="KW-1185">Reference proteome</keyword>
<evidence type="ECO:0000313" key="2">
    <source>
        <dbReference type="EMBL" id="QIK75771.1"/>
    </source>
</evidence>
<reference evidence="2 3" key="1">
    <citation type="submission" date="2020-03" db="EMBL/GenBank/DDBJ databases">
        <title>Nocardioides sp. nov., isolated from fish.</title>
        <authorList>
            <person name="Hyun D.-W."/>
            <person name="Bae J.-W."/>
        </authorList>
    </citation>
    <scope>NUCLEOTIDE SEQUENCE [LARGE SCALE GENOMIC DNA]</scope>
    <source>
        <strain evidence="2 3">HDW12A</strain>
    </source>
</reference>